<dbReference type="InterPro" id="IPR026888">
    <property type="entry name" value="AcetylCoA_hyd_C"/>
</dbReference>
<accession>A0A553IIL5</accession>
<dbReference type="InterPro" id="IPR037171">
    <property type="entry name" value="NagB/RpiA_transferase-like"/>
</dbReference>
<reference evidence="5 6" key="1">
    <citation type="submission" date="2019-07" db="EMBL/GenBank/DDBJ databases">
        <title>Genome sequence of Acholeplasma laidlawii strain with increased resistance to erythromycin.</title>
        <authorList>
            <person name="Medvedeva E.S."/>
            <person name="Baranova N.B."/>
            <person name="Siniagina M.N."/>
            <person name="Mouzykantov A."/>
            <person name="Chernova O.A."/>
            <person name="Chernov V.M."/>
        </authorList>
    </citation>
    <scope>NUCLEOTIDE SEQUENCE [LARGE SCALE GENOMIC DNA]</scope>
    <source>
        <strain evidence="5 6">PG8REry</strain>
    </source>
</reference>
<dbReference type="Gene3D" id="3.40.1080.10">
    <property type="entry name" value="Glutaconate Coenzyme A-transferase"/>
    <property type="match status" value="1"/>
</dbReference>
<dbReference type="OMA" id="HSEMFAG"/>
<evidence type="ECO:0000313" key="5">
    <source>
        <dbReference type="EMBL" id="TRY00044.1"/>
    </source>
</evidence>
<dbReference type="Gene3D" id="3.30.750.70">
    <property type="entry name" value="4-hydroxybutyrate coenzyme like domains"/>
    <property type="match status" value="1"/>
</dbReference>
<dbReference type="InterPro" id="IPR038460">
    <property type="entry name" value="AcetylCoA_hyd_C_sf"/>
</dbReference>
<dbReference type="SUPFAM" id="SSF100950">
    <property type="entry name" value="NagB/RpiA/CoA transferase-like"/>
    <property type="match status" value="2"/>
</dbReference>
<feature type="domain" description="Acetyl-CoA hydrolase/transferase C-terminal" evidence="4">
    <location>
        <begin position="270"/>
        <end position="431"/>
    </location>
</feature>
<dbReference type="EMBL" id="VKID01000001">
    <property type="protein sequence ID" value="TRY00044.1"/>
    <property type="molecule type" value="Genomic_DNA"/>
</dbReference>
<name>A0A553IIL5_ACHLA</name>
<dbReference type="InterPro" id="IPR003702">
    <property type="entry name" value="ActCoA_hydro_N"/>
</dbReference>
<feature type="domain" description="Acetyl-CoA hydrolase/transferase N-terminal" evidence="3">
    <location>
        <begin position="1"/>
        <end position="182"/>
    </location>
</feature>
<dbReference type="AlphaFoldDB" id="A0A553IIL5"/>
<dbReference type="RefSeq" id="WP_012242455.1">
    <property type="nucleotide sequence ID" value="NZ_JACAOE010000001.1"/>
</dbReference>
<dbReference type="GO" id="GO:0008775">
    <property type="term" value="F:acetate CoA-transferase activity"/>
    <property type="evidence" value="ECO:0007669"/>
    <property type="project" value="InterPro"/>
</dbReference>
<protein>
    <submittedName>
        <fullName evidence="5">4-hydroxybutyrate--acetyl-CoA CoA transferase</fullName>
    </submittedName>
</protein>
<keyword evidence="2 5" id="KW-0808">Transferase</keyword>
<dbReference type="Gene3D" id="3.40.1080.20">
    <property type="entry name" value="Acetyl-CoA hydrolase/transferase C-terminal domain"/>
    <property type="match status" value="1"/>
</dbReference>
<evidence type="ECO:0000259" key="4">
    <source>
        <dbReference type="Pfam" id="PF13336"/>
    </source>
</evidence>
<comment type="similarity">
    <text evidence="1">Belongs to the acetyl-CoA hydrolase/transferase family.</text>
</comment>
<evidence type="ECO:0000259" key="3">
    <source>
        <dbReference type="Pfam" id="PF02550"/>
    </source>
</evidence>
<dbReference type="Proteomes" id="UP000315938">
    <property type="component" value="Unassembled WGS sequence"/>
</dbReference>
<dbReference type="PANTHER" id="PTHR21432:SF20">
    <property type="entry name" value="ACETYL-COA HYDROLASE"/>
    <property type="match status" value="1"/>
</dbReference>
<proteinExistence type="inferred from homology"/>
<evidence type="ECO:0000313" key="6">
    <source>
        <dbReference type="Proteomes" id="UP000315938"/>
    </source>
</evidence>
<dbReference type="GO" id="GO:0006083">
    <property type="term" value="P:acetate metabolic process"/>
    <property type="evidence" value="ECO:0007669"/>
    <property type="project" value="InterPro"/>
</dbReference>
<dbReference type="Pfam" id="PF13336">
    <property type="entry name" value="AcetylCoA_hyd_C"/>
    <property type="match status" value="1"/>
</dbReference>
<organism evidence="5 6">
    <name type="scientific">Acholeplasma laidlawii</name>
    <dbReference type="NCBI Taxonomy" id="2148"/>
    <lineage>
        <taxon>Bacteria</taxon>
        <taxon>Bacillati</taxon>
        <taxon>Mycoplasmatota</taxon>
        <taxon>Mollicutes</taxon>
        <taxon>Acholeplasmatales</taxon>
        <taxon>Acholeplasmataceae</taxon>
        <taxon>Acholeplasma</taxon>
    </lineage>
</organism>
<dbReference type="GeneID" id="41338686"/>
<evidence type="ECO:0000256" key="2">
    <source>
        <dbReference type="ARBA" id="ARBA00022679"/>
    </source>
</evidence>
<dbReference type="InterPro" id="IPR046433">
    <property type="entry name" value="ActCoA_hydro"/>
</dbReference>
<evidence type="ECO:0000256" key="1">
    <source>
        <dbReference type="ARBA" id="ARBA00009632"/>
    </source>
</evidence>
<dbReference type="Pfam" id="PF02550">
    <property type="entry name" value="AcetylCoA_hydro"/>
    <property type="match status" value="1"/>
</dbReference>
<gene>
    <name evidence="5" type="ORF">FNV44_03085</name>
</gene>
<dbReference type="PANTHER" id="PTHR21432">
    <property type="entry name" value="ACETYL-COA HYDROLASE-RELATED"/>
    <property type="match status" value="1"/>
</dbReference>
<comment type="caution">
    <text evidence="5">The sequence shown here is derived from an EMBL/GenBank/DDBJ whole genome shotgun (WGS) entry which is preliminary data.</text>
</comment>
<sequence>MYTMYKDKLITAKEAVKLIKSNDHIVVGMTAAEPQLFMNELHTIADNISKVTVSNCLPILEAEFFINVQYKDKFDVAGWFYTNTLRRVQKNGNISFIPNHLHLAGKKRFQHLKPNVFVMTTSMPDEHGFVSLSVGNVYERDAIDQADLVIIEVNPNFPRTFGDNNVHLREVDYVIESSYPIPSIPDLEPNDKDRVIGNLIAEKINDGDTIQIGIGGIPNAVASALMGKKDLGIHTEMFTTGIMKLIKAGVANGARKNYMPHKHVAAFAYGTQELYDFLNNNPSIYFMRGVHANDPYIIGKNDNQVSINTTLEVDLTGQCASESIGPVQFSGTGGQSDTAVGAQNSKNGRSFIALYSTAMVKNPVTGEREEISKIVPMLKQGAAVSLSRNDVDYVVTEYGMVSLRGTTIQERTKLLISIAHPKFREQLLKEAKELMYIGQDYELL</sequence>